<evidence type="ECO:0000313" key="2">
    <source>
        <dbReference type="EMBL" id="OCI32170.1"/>
    </source>
</evidence>
<proteinExistence type="predicted"/>
<feature type="transmembrane region" description="Helical" evidence="1">
    <location>
        <begin position="50"/>
        <end position="75"/>
    </location>
</feature>
<keyword evidence="1" id="KW-0812">Transmembrane</keyword>
<keyword evidence="1" id="KW-1133">Transmembrane helix</keyword>
<evidence type="ECO:0000256" key="1">
    <source>
        <dbReference type="SAM" id="Phobius"/>
    </source>
</evidence>
<organism evidence="2 3">
    <name type="scientific">Oerskovia enterophila</name>
    <dbReference type="NCBI Taxonomy" id="43678"/>
    <lineage>
        <taxon>Bacteria</taxon>
        <taxon>Bacillati</taxon>
        <taxon>Actinomycetota</taxon>
        <taxon>Actinomycetes</taxon>
        <taxon>Micrococcales</taxon>
        <taxon>Cellulomonadaceae</taxon>
        <taxon>Oerskovia</taxon>
    </lineage>
</organism>
<dbReference type="EMBL" id="MAQA01000009">
    <property type="protein sequence ID" value="OCI32170.1"/>
    <property type="molecule type" value="Genomic_DNA"/>
</dbReference>
<dbReference type="Proteomes" id="UP000093412">
    <property type="component" value="Unassembled WGS sequence"/>
</dbReference>
<keyword evidence="1" id="KW-0472">Membrane</keyword>
<gene>
    <name evidence="2" type="ORF">OERS_11420</name>
</gene>
<accession>A0ABX2Y6G8</accession>
<keyword evidence="3" id="KW-1185">Reference proteome</keyword>
<reference evidence="2 3" key="1">
    <citation type="submission" date="2016-06" db="EMBL/GenBank/DDBJ databases">
        <title>Genome sequence of Oerskovia enterophila DSM 43852.</title>
        <authorList>
            <person name="Poehlein A."/>
            <person name="Jag V."/>
            <person name="Bengelsdorf F.R."/>
            <person name="Daniel R."/>
            <person name="Duerre P."/>
        </authorList>
    </citation>
    <scope>NUCLEOTIDE SEQUENCE [LARGE SCALE GENOMIC DNA]</scope>
    <source>
        <strain evidence="2 3">DSM 43852</strain>
    </source>
</reference>
<name>A0ABX2Y6G8_9CELL</name>
<comment type="caution">
    <text evidence="2">The sequence shown here is derived from an EMBL/GenBank/DDBJ whole genome shotgun (WGS) entry which is preliminary data.</text>
</comment>
<sequence>MRASSGLSVAKGEVVTDRAYVEAPAPTWYQRAVAHYAARMGSLGFYSVLILLYVVVIAAVAVLVIWALVLTIQLLRSVLAERRAREAAAMRAAYEVQGPRDLQGYGPAPERLG</sequence>
<protein>
    <submittedName>
        <fullName evidence="2">Uncharacterized protein</fullName>
    </submittedName>
</protein>
<evidence type="ECO:0000313" key="3">
    <source>
        <dbReference type="Proteomes" id="UP000093412"/>
    </source>
</evidence>